<evidence type="ECO:0000256" key="1">
    <source>
        <dbReference type="ARBA" id="ARBA00022737"/>
    </source>
</evidence>
<evidence type="ECO:0000256" key="2">
    <source>
        <dbReference type="ARBA" id="ARBA00023043"/>
    </source>
</evidence>
<feature type="domain" description="STI1/HOP DP" evidence="5">
    <location>
        <begin position="150"/>
        <end position="198"/>
    </location>
</feature>
<keyword evidence="4" id="KW-1133">Transmembrane helix</keyword>
<dbReference type="InterPro" id="IPR002110">
    <property type="entry name" value="Ankyrin_rpt"/>
</dbReference>
<feature type="compositionally biased region" description="Polar residues" evidence="3">
    <location>
        <begin position="38"/>
        <end position="58"/>
    </location>
</feature>
<feature type="transmembrane region" description="Helical" evidence="4">
    <location>
        <begin position="285"/>
        <end position="307"/>
    </location>
</feature>
<keyword evidence="2" id="KW-0040">ANK repeat</keyword>
<reference evidence="6" key="1">
    <citation type="submission" date="2007-06" db="EMBL/GenBank/DDBJ databases">
        <title>Full length cDNA sequences from Sitka Spruce (Picea sitchensis).</title>
        <authorList>
            <person name="Ralph S.G."/>
            <person name="Chun H.E."/>
            <person name="Liao N."/>
            <person name="Ali J."/>
            <person name="Reid K."/>
            <person name="Kolosova N."/>
            <person name="Cooper N."/>
            <person name="Cullis C."/>
            <person name="Jancsik S."/>
            <person name="Moore R."/>
            <person name="Mayo M."/>
            <person name="Wagner S."/>
            <person name="Holt R.A."/>
            <person name="Jones S.J.M."/>
            <person name="Marra M.A."/>
            <person name="Ritland C.E."/>
            <person name="Ritland K."/>
            <person name="Bohlmann J."/>
        </authorList>
    </citation>
    <scope>NUCLEOTIDE SEQUENCE</scope>
    <source>
        <tissue evidence="6">Green portion of the leader tissue</tissue>
    </source>
</reference>
<dbReference type="AlphaFoldDB" id="B8LLK0"/>
<dbReference type="Pfam" id="PF17830">
    <property type="entry name" value="STI1-HOP_DP"/>
    <property type="match status" value="1"/>
</dbReference>
<dbReference type="Pfam" id="PF13637">
    <property type="entry name" value="Ank_4"/>
    <property type="match status" value="1"/>
</dbReference>
<evidence type="ECO:0000256" key="3">
    <source>
        <dbReference type="SAM" id="MobiDB-lite"/>
    </source>
</evidence>
<dbReference type="PANTHER" id="PTHR24203:SF45">
    <property type="entry name" value="ANKYRIN REPEAT DOMAIN 6"/>
    <property type="match status" value="1"/>
</dbReference>
<keyword evidence="4" id="KW-0812">Transmembrane</keyword>
<feature type="region of interest" description="Disordered" evidence="3">
    <location>
        <begin position="202"/>
        <end position="231"/>
    </location>
</feature>
<dbReference type="EMBL" id="EF676643">
    <property type="protein sequence ID" value="ABR16530.1"/>
    <property type="molecule type" value="mRNA"/>
</dbReference>
<dbReference type="InterPro" id="IPR041243">
    <property type="entry name" value="STI1/HOP_DP"/>
</dbReference>
<dbReference type="OMA" id="FMIMAQH"/>
<sequence>MASASAHSEKTKEASSTSTEAPVSPSTVAGDTADNAAGNKQTGNQDNATLPSPFDFSSMSSLLNDPSIKELAKDVSKDPAFRKMAQQLQQSVKGAGHCATPQLDPEKYAKSMQQVMQNPQFMTMAHHLRHSLMQDPAVMNMIKTLSNPTQKMQFEAQMAQLKNDPSLKPVLDEISKGGPPAMMKYWNDPVVLSKLGKAFQMGSSGDMSVSKQSDKNKREETSEDTEKETPLTLTHVASTGDVKELQSLLAKGVDKDKKDSQGRTALHFACGYGNVMSPRASCVPIFRMSITVFAWFGFYNLVSLFFYS</sequence>
<dbReference type="Gene3D" id="1.25.40.20">
    <property type="entry name" value="Ankyrin repeat-containing domain"/>
    <property type="match status" value="1"/>
</dbReference>
<name>B8LLK0_PICSI</name>
<dbReference type="InterPro" id="IPR036770">
    <property type="entry name" value="Ankyrin_rpt-contain_sf"/>
</dbReference>
<protein>
    <recommendedName>
        <fullName evidence="5">STI1/HOP DP domain-containing protein</fullName>
    </recommendedName>
</protein>
<proteinExistence type="evidence at transcript level"/>
<organism evidence="6">
    <name type="scientific">Picea sitchensis</name>
    <name type="common">Sitka spruce</name>
    <name type="synonym">Pinus sitchensis</name>
    <dbReference type="NCBI Taxonomy" id="3332"/>
    <lineage>
        <taxon>Eukaryota</taxon>
        <taxon>Viridiplantae</taxon>
        <taxon>Streptophyta</taxon>
        <taxon>Embryophyta</taxon>
        <taxon>Tracheophyta</taxon>
        <taxon>Spermatophyta</taxon>
        <taxon>Pinopsida</taxon>
        <taxon>Pinidae</taxon>
        <taxon>Conifers I</taxon>
        <taxon>Pinales</taxon>
        <taxon>Pinaceae</taxon>
        <taxon>Picea</taxon>
    </lineage>
</organism>
<keyword evidence="1" id="KW-0677">Repeat</keyword>
<dbReference type="SUPFAM" id="SSF48403">
    <property type="entry name" value="Ankyrin repeat"/>
    <property type="match status" value="1"/>
</dbReference>
<dbReference type="PANTHER" id="PTHR24203">
    <property type="entry name" value="ANKYRIN REPEAT FAMILY PROTEIN"/>
    <property type="match status" value="1"/>
</dbReference>
<accession>B8LLK0</accession>
<evidence type="ECO:0000259" key="5">
    <source>
        <dbReference type="Pfam" id="PF17830"/>
    </source>
</evidence>
<evidence type="ECO:0000256" key="4">
    <source>
        <dbReference type="SAM" id="Phobius"/>
    </source>
</evidence>
<feature type="compositionally biased region" description="Polar residues" evidence="3">
    <location>
        <begin position="202"/>
        <end position="211"/>
    </location>
</feature>
<feature type="region of interest" description="Disordered" evidence="3">
    <location>
        <begin position="1"/>
        <end position="58"/>
    </location>
</feature>
<evidence type="ECO:0000313" key="6">
    <source>
        <dbReference type="EMBL" id="ABR16530.1"/>
    </source>
</evidence>
<keyword evidence="4" id="KW-0472">Membrane</keyword>